<dbReference type="EMBL" id="BKCJ010007227">
    <property type="protein sequence ID" value="GEU76171.1"/>
    <property type="molecule type" value="Genomic_DNA"/>
</dbReference>
<dbReference type="InterPro" id="IPR021109">
    <property type="entry name" value="Peptidase_aspartic_dom_sf"/>
</dbReference>
<dbReference type="PANTHER" id="PTHR33067:SF9">
    <property type="entry name" value="RNA-DIRECTED DNA POLYMERASE"/>
    <property type="match status" value="1"/>
</dbReference>
<comment type="caution">
    <text evidence="1">The sequence shown here is derived from an EMBL/GenBank/DDBJ whole genome shotgun (WGS) entry which is preliminary data.</text>
</comment>
<gene>
    <name evidence="1" type="ORF">Tci_048149</name>
</gene>
<protein>
    <recommendedName>
        <fullName evidence="2">Reverse transcriptase domain-containing protein</fullName>
    </recommendedName>
</protein>
<reference evidence="1" key="1">
    <citation type="journal article" date="2019" name="Sci. Rep.">
        <title>Draft genome of Tanacetum cinerariifolium, the natural source of mosquito coil.</title>
        <authorList>
            <person name="Yamashiro T."/>
            <person name="Shiraishi A."/>
            <person name="Satake H."/>
            <person name="Nakayama K."/>
        </authorList>
    </citation>
    <scope>NUCLEOTIDE SEQUENCE</scope>
</reference>
<accession>A0A6L2MQA7</accession>
<evidence type="ECO:0008006" key="2">
    <source>
        <dbReference type="Google" id="ProtNLM"/>
    </source>
</evidence>
<dbReference type="AlphaFoldDB" id="A0A6L2MQA7"/>
<dbReference type="Gene3D" id="2.40.70.10">
    <property type="entry name" value="Acid Proteases"/>
    <property type="match status" value="1"/>
</dbReference>
<sequence>MELWVELKRLYEQDDEDQLWTHTQNFMHASVEWKLYDTCGVYHVTSKDKEIFILVEKDCPLRKGRIVGNKMHKAFPLPVIEFPLAEEVPTPSEESRHCQKKREATAVKIALLSKTRRNFTLVLLGLVLYWIEGLVEVEKKSCPVDKGVRSDIEKVLKLKSFKKDALLKLFKLSTQERYEHASPKVTSAQDGKDYRMEKRDYAWLMISRSSRSYSSIQAQLKNLGREIKKVNEKVYAAQVGCKQCKGPHYTKDCALKEEGKTLEEAYYIQFGFRSLPSSSETNPRDQVKSISTTIEADSCSIHRIGSTQYAVSTGQKRTLMYETRQKMILFLSRLNGYYFKEMKGSYGPKVSEAFSKASQSIPQKEKDPGSFTLPYFINNVCFDNALVDLGASISVMPLLTYLNLGLGELAHTKLTIKLVDGTVKYPKGIAENMLVRIVKLRRNQGDDLMPTIEEGEIIKEFRTRDDKLDDGIDDYPSYCDYDKKIHIDCAHN</sequence>
<name>A0A6L2MQA7_TANCI</name>
<organism evidence="1">
    <name type="scientific">Tanacetum cinerariifolium</name>
    <name type="common">Dalmatian daisy</name>
    <name type="synonym">Chrysanthemum cinerariifolium</name>
    <dbReference type="NCBI Taxonomy" id="118510"/>
    <lineage>
        <taxon>Eukaryota</taxon>
        <taxon>Viridiplantae</taxon>
        <taxon>Streptophyta</taxon>
        <taxon>Embryophyta</taxon>
        <taxon>Tracheophyta</taxon>
        <taxon>Spermatophyta</taxon>
        <taxon>Magnoliopsida</taxon>
        <taxon>eudicotyledons</taxon>
        <taxon>Gunneridae</taxon>
        <taxon>Pentapetalae</taxon>
        <taxon>asterids</taxon>
        <taxon>campanulids</taxon>
        <taxon>Asterales</taxon>
        <taxon>Asteraceae</taxon>
        <taxon>Asteroideae</taxon>
        <taxon>Anthemideae</taxon>
        <taxon>Anthemidinae</taxon>
        <taxon>Tanacetum</taxon>
    </lineage>
</organism>
<proteinExistence type="predicted"/>
<dbReference type="PANTHER" id="PTHR33067">
    <property type="entry name" value="RNA-DIRECTED DNA POLYMERASE-RELATED"/>
    <property type="match status" value="1"/>
</dbReference>
<evidence type="ECO:0000313" key="1">
    <source>
        <dbReference type="EMBL" id="GEU76171.1"/>
    </source>
</evidence>